<evidence type="ECO:0000313" key="2">
    <source>
        <dbReference type="EMBL" id="EPQ62042.1"/>
    </source>
</evidence>
<name>A0A656KG96_BLUGR</name>
<proteinExistence type="predicted"/>
<dbReference type="EMBL" id="KE375199">
    <property type="protein sequence ID" value="EPQ62042.1"/>
    <property type="molecule type" value="Genomic_DNA"/>
</dbReference>
<gene>
    <name evidence="2" type="ORF">BGT96224_AcSP30696</name>
</gene>
<evidence type="ECO:0000313" key="3">
    <source>
        <dbReference type="Proteomes" id="UP000053110"/>
    </source>
</evidence>
<sequence>MRQLATGSILFLGSSHLMRASAFLTSLEWLQSFSLVAKSSSVDSDSATSPSVAASASQLARTAAQQYTLSRSAKLSPSVETVVFLTVRKSETAWLGRPELAR</sequence>
<feature type="chain" id="PRO_5024865183" description="Secreted protein" evidence="1">
    <location>
        <begin position="23"/>
        <end position="102"/>
    </location>
</feature>
<protein>
    <recommendedName>
        <fullName evidence="4">Secreted protein</fullName>
    </recommendedName>
</protein>
<evidence type="ECO:0000256" key="1">
    <source>
        <dbReference type="SAM" id="SignalP"/>
    </source>
</evidence>
<organism evidence="2 3">
    <name type="scientific">Blumeria graminis f. sp. tritici 96224</name>
    <dbReference type="NCBI Taxonomy" id="1268274"/>
    <lineage>
        <taxon>Eukaryota</taxon>
        <taxon>Fungi</taxon>
        <taxon>Dikarya</taxon>
        <taxon>Ascomycota</taxon>
        <taxon>Pezizomycotina</taxon>
        <taxon>Leotiomycetes</taxon>
        <taxon>Erysiphales</taxon>
        <taxon>Erysiphaceae</taxon>
        <taxon>Blumeria</taxon>
    </lineage>
</organism>
<evidence type="ECO:0008006" key="4">
    <source>
        <dbReference type="Google" id="ProtNLM"/>
    </source>
</evidence>
<accession>A0A656KG96</accession>
<reference evidence="3" key="1">
    <citation type="journal article" date="2013" name="Nat. Genet.">
        <title>The wheat powdery mildew genome shows the unique evolution of an obligate biotroph.</title>
        <authorList>
            <person name="Wicker T."/>
            <person name="Oberhaensli S."/>
            <person name="Parlange F."/>
            <person name="Buchmann J.P."/>
            <person name="Shatalina M."/>
            <person name="Roffler S."/>
            <person name="Ben-David R."/>
            <person name="Dolezel J."/>
            <person name="Simkova H."/>
            <person name="Schulze-Lefert P."/>
            <person name="Spanu P.D."/>
            <person name="Bruggmann R."/>
            <person name="Amselem J."/>
            <person name="Quesneville H."/>
            <person name="Ver Loren van Themaat E."/>
            <person name="Paape T."/>
            <person name="Shimizu K.K."/>
            <person name="Keller B."/>
        </authorList>
    </citation>
    <scope>NUCLEOTIDE SEQUENCE [LARGE SCALE GENOMIC DNA]</scope>
    <source>
        <strain evidence="3">96224</strain>
    </source>
</reference>
<dbReference type="Proteomes" id="UP000053110">
    <property type="component" value="Unassembled WGS sequence"/>
</dbReference>
<feature type="signal peptide" evidence="1">
    <location>
        <begin position="1"/>
        <end position="22"/>
    </location>
</feature>
<keyword evidence="1" id="KW-0732">Signal</keyword>
<dbReference type="AlphaFoldDB" id="A0A656KG96"/>